<evidence type="ECO:0000256" key="6">
    <source>
        <dbReference type="PROSITE-ProRule" id="PRU00657"/>
    </source>
</evidence>
<dbReference type="PROSITE" id="PS00517">
    <property type="entry name" value="RNASE_3_1"/>
    <property type="match status" value="1"/>
</dbReference>
<evidence type="ECO:0008006" key="12">
    <source>
        <dbReference type="Google" id="ProtNLM"/>
    </source>
</evidence>
<dbReference type="EMBL" id="NHTK01006083">
    <property type="protein sequence ID" value="PPQ64716.1"/>
    <property type="molecule type" value="Genomic_DNA"/>
</dbReference>
<dbReference type="GO" id="GO:0003723">
    <property type="term" value="F:RNA binding"/>
    <property type="evidence" value="ECO:0007669"/>
    <property type="project" value="UniProtKB-UniRule"/>
</dbReference>
<keyword evidence="6" id="KW-0694">RNA-binding</keyword>
<evidence type="ECO:0000256" key="2">
    <source>
        <dbReference type="ARBA" id="ARBA00022741"/>
    </source>
</evidence>
<evidence type="ECO:0000256" key="3">
    <source>
        <dbReference type="ARBA" id="ARBA00022801"/>
    </source>
</evidence>
<evidence type="ECO:0000259" key="9">
    <source>
        <dbReference type="PROSITE" id="PS51327"/>
    </source>
</evidence>
<evidence type="ECO:0000256" key="7">
    <source>
        <dbReference type="SAM" id="MobiDB-lite"/>
    </source>
</evidence>
<dbReference type="Proteomes" id="UP000284842">
    <property type="component" value="Unassembled WGS sequence"/>
</dbReference>
<dbReference type="PANTHER" id="PTHR14950">
    <property type="entry name" value="DICER-RELATED"/>
    <property type="match status" value="1"/>
</dbReference>
<dbReference type="Gene3D" id="1.10.1520.10">
    <property type="entry name" value="Ribonuclease III domain"/>
    <property type="match status" value="3"/>
</dbReference>
<feature type="domain" description="RNase III" evidence="8">
    <location>
        <begin position="1018"/>
        <end position="1108"/>
    </location>
</feature>
<evidence type="ECO:0000256" key="5">
    <source>
        <dbReference type="ARBA" id="ARBA00022840"/>
    </source>
</evidence>
<feature type="region of interest" description="Disordered" evidence="7">
    <location>
        <begin position="1"/>
        <end position="29"/>
    </location>
</feature>
<dbReference type="InterPro" id="IPR036389">
    <property type="entry name" value="RNase_III_sf"/>
</dbReference>
<dbReference type="CDD" id="cd00593">
    <property type="entry name" value="RIBOc"/>
    <property type="match status" value="2"/>
</dbReference>
<dbReference type="Gene3D" id="2.170.260.10">
    <property type="entry name" value="paz domain"/>
    <property type="match status" value="1"/>
</dbReference>
<feature type="domain" description="RNase III" evidence="8">
    <location>
        <begin position="1369"/>
        <end position="1527"/>
    </location>
</feature>
<dbReference type="InterPro" id="IPR027417">
    <property type="entry name" value="P-loop_NTPase"/>
</dbReference>
<accession>A0A409VCD0</accession>
<gene>
    <name evidence="10" type="ORF">CVT24_008343</name>
</gene>
<dbReference type="Pfam" id="PF00636">
    <property type="entry name" value="Ribonuclease_3"/>
    <property type="match status" value="2"/>
</dbReference>
<feature type="compositionally biased region" description="Polar residues" evidence="7">
    <location>
        <begin position="1155"/>
        <end position="1181"/>
    </location>
</feature>
<dbReference type="GO" id="GO:0006396">
    <property type="term" value="P:RNA processing"/>
    <property type="evidence" value="ECO:0007669"/>
    <property type="project" value="InterPro"/>
</dbReference>
<feature type="region of interest" description="Disordered" evidence="7">
    <location>
        <begin position="1255"/>
        <end position="1300"/>
    </location>
</feature>
<dbReference type="SUPFAM" id="SSF69065">
    <property type="entry name" value="RNase III domain-like"/>
    <property type="match status" value="2"/>
</dbReference>
<proteinExistence type="predicted"/>
<dbReference type="InterPro" id="IPR005034">
    <property type="entry name" value="Dicer_dimerisation"/>
</dbReference>
<keyword evidence="2" id="KW-0547">Nucleotide-binding</keyword>
<feature type="region of interest" description="Disordered" evidence="7">
    <location>
        <begin position="1123"/>
        <end position="1224"/>
    </location>
</feature>
<dbReference type="PROSITE" id="PS51327">
    <property type="entry name" value="DICER_DSRBF"/>
    <property type="match status" value="1"/>
</dbReference>
<name>A0A409VCD0_9AGAR</name>
<dbReference type="InParanoid" id="A0A409VCD0"/>
<protein>
    <recommendedName>
        <fullName evidence="12">Dicer-like protein 1</fullName>
    </recommendedName>
</protein>
<dbReference type="STRING" id="181874.A0A409VCD0"/>
<dbReference type="SMART" id="SM00535">
    <property type="entry name" value="RIBOc"/>
    <property type="match status" value="2"/>
</dbReference>
<evidence type="ECO:0000256" key="4">
    <source>
        <dbReference type="ARBA" id="ARBA00022806"/>
    </source>
</evidence>
<keyword evidence="3" id="KW-0378">Hydrolase</keyword>
<feature type="domain" description="Dicer dsRNA-binding fold" evidence="9">
    <location>
        <begin position="611"/>
        <end position="708"/>
    </location>
</feature>
<evidence type="ECO:0000259" key="8">
    <source>
        <dbReference type="PROSITE" id="PS50142"/>
    </source>
</evidence>
<dbReference type="OrthoDB" id="416741at2759"/>
<feature type="compositionally biased region" description="Basic and acidic residues" evidence="7">
    <location>
        <begin position="1273"/>
        <end position="1285"/>
    </location>
</feature>
<keyword evidence="1" id="KW-0677">Repeat</keyword>
<dbReference type="PANTHER" id="PTHR14950:SF37">
    <property type="entry name" value="ENDORIBONUCLEASE DICER"/>
    <property type="match status" value="1"/>
</dbReference>
<dbReference type="PROSITE" id="PS50142">
    <property type="entry name" value="RNASE_3_2"/>
    <property type="match status" value="2"/>
</dbReference>
<reference evidence="10 11" key="1">
    <citation type="journal article" date="2018" name="Evol. Lett.">
        <title>Horizontal gene cluster transfer increased hallucinogenic mushroom diversity.</title>
        <authorList>
            <person name="Reynolds H.T."/>
            <person name="Vijayakumar V."/>
            <person name="Gluck-Thaler E."/>
            <person name="Korotkin H.B."/>
            <person name="Matheny P.B."/>
            <person name="Slot J.C."/>
        </authorList>
    </citation>
    <scope>NUCLEOTIDE SEQUENCE [LARGE SCALE GENOMIC DNA]</scope>
    <source>
        <strain evidence="10 11">2629</strain>
    </source>
</reference>
<evidence type="ECO:0000313" key="11">
    <source>
        <dbReference type="Proteomes" id="UP000284842"/>
    </source>
</evidence>
<organism evidence="10 11">
    <name type="scientific">Panaeolus cyanescens</name>
    <dbReference type="NCBI Taxonomy" id="181874"/>
    <lineage>
        <taxon>Eukaryota</taxon>
        <taxon>Fungi</taxon>
        <taxon>Dikarya</taxon>
        <taxon>Basidiomycota</taxon>
        <taxon>Agaricomycotina</taxon>
        <taxon>Agaricomycetes</taxon>
        <taxon>Agaricomycetidae</taxon>
        <taxon>Agaricales</taxon>
        <taxon>Agaricineae</taxon>
        <taxon>Galeropsidaceae</taxon>
        <taxon>Panaeolus</taxon>
    </lineage>
</organism>
<comment type="caution">
    <text evidence="10">The sequence shown here is derived from an EMBL/GenBank/DDBJ whole genome shotgun (WGS) entry which is preliminary data.</text>
</comment>
<dbReference type="Gene3D" id="3.40.50.300">
    <property type="entry name" value="P-loop containing nucleotide triphosphate hydrolases"/>
    <property type="match status" value="2"/>
</dbReference>
<dbReference type="GO" id="GO:0004386">
    <property type="term" value="F:helicase activity"/>
    <property type="evidence" value="ECO:0007669"/>
    <property type="project" value="UniProtKB-KW"/>
</dbReference>
<sequence>MSWINTPEDSQALRGGITDPVTDSRGTYTKDELKPLQFQGGKRPRDEEHVSNLTSNVVERPAKFAKLDAKDSIRNHLPEIVGAGEREESFLQTSWLQIGDQVLDHAKRENTISILPSAKSSNILLKQVMTWSMQENHDNGKIAFIVVDDVALMHRYYSLLESHVMNRSIAKCEEDGLADTQWEECLRNRFLLNSLKKGMLNVGHVHLLVITNAQTIENQDCHHSMSIVQVMYDFYRRAQITTRPRILALAALPPDKRYHFDSKTLKLEQTLDAKVFGISSSKREEILALPDRPNEIVILYDLIQGVPETRLTKQIRQFDPTESIFAKYHRASRLAYEEVGPCASDLIWRRALSDLVQDDEPWFDMADDEEHDIPSVDTIKRRIHGLVKNGTYTMPNLDATSRGFNVSHKFSRLVQVLWTFRALGDGFRGIIFVQKRCIALVLTELLRTINDRLSFLRPQTVIGKKCATNEEYYVEFKFTSGVYNLLIATKSSEDLDLPKVSLVVRYDLFESQISHAYVRARTRGRESHLVHLIQRGNDAQRRILNRITNIDANMLRWTEILSESAESSVPPDTLRETINPYHSDSEDEEEGQNHTCVKDAITGGRIYIQDATHVVYRYAAYAASLRMDIPNNHKLFSFEDAESGFDDTHSYRCTINLPGTVINGISGEFCPIKALARRSACLRACELLHRSNLLNSKLVPLPSVLRNSHMYDPQIKMLPEAEGTLPGTRIYSRKQPDFWVHAPKGIPQTLYPLIMTVQGSEKCSIPYGPMLILTREPSPELPPFRIFVSGVSLQVHFRRVCSFEIDPERMNETHLYTIRIYRAVMNKALTCSLEDMHYFFLPLSTGWETSKASNLDALDVAGYIPWDDVRAAAHHWAVPITAEAMEQGLPDTVVQDRWIEFTRRYCVEAIRRDLTPLSKPVDSQRERNYENLFAFCKAKRKNLEGLKDYAQPIIQVNRFLPVANHLNPATKTNTETGRAPAKYLIPELCAKFTLPASILQTAMLLPSVMRRVDDLLLVKEMDARLFDHAINEDLLHNAICTPSAGLEYDYERLELLGDAFLKYLSSVYVFVTHASAMEGSLHVLRQKIISNKALLSYASRVGVPAYIQSKMFTLKSWHPPNFKVIPTPRRPPNGEQGGKVNVPLTGGRVDDPTAESLTETPPGNSLLDASQVSAETPNTTVVDGATPAGGDVEHDPFPVDTVPDDPMADDGSVQGPGQVAQSRQLADDAMFEDSTTVQANGAHNDRIRDDAMVQDEPGSAHQSIPDGVAKTEQPTKSKPSNEGKSKAKPKRKKGQDEQQATQVLGDKAIADVAEAIIGAAYISGGREAALKVTKALSVPIANVDRWSDFGRKVLTPPPDFITKLRPGSIAAIESIIGHKFIRPHLLAQAMTHSSIQGYEATSYERLEFLGDAILDFMVIRHIFDRDQQLAPGALTMLKACGAMVSNAALGAVCVWSGLDQHLLFESLQLEGSIQEYKVDLKSKQDEEYQLAKQEGRSPGQYWLGIEPPKALSDVMESIIGAVYISDNFSPTGAEAVFDNVLKPFYDQHIRLQTLSHHPTKILLEILQAQGCHQFEITKEKLDSKAHSDVIVHDVILASADDTTQVSAARMSSIFALDALEGDADFMKRVCDCRASSARGRKRNIEETLKETLSEGLPAISAHNVDEGSATKDEA</sequence>
<dbReference type="GO" id="GO:0004525">
    <property type="term" value="F:ribonuclease III activity"/>
    <property type="evidence" value="ECO:0007669"/>
    <property type="project" value="InterPro"/>
</dbReference>
<keyword evidence="11" id="KW-1185">Reference proteome</keyword>
<keyword evidence="5" id="KW-0067">ATP-binding</keyword>
<dbReference type="InterPro" id="IPR038248">
    <property type="entry name" value="Dicer_dimer_sf"/>
</dbReference>
<dbReference type="Pfam" id="PF03368">
    <property type="entry name" value="Dicer_dimer"/>
    <property type="match status" value="1"/>
</dbReference>
<evidence type="ECO:0000313" key="10">
    <source>
        <dbReference type="EMBL" id="PPQ64716.1"/>
    </source>
</evidence>
<dbReference type="GO" id="GO:0005524">
    <property type="term" value="F:ATP binding"/>
    <property type="evidence" value="ECO:0007669"/>
    <property type="project" value="UniProtKB-KW"/>
</dbReference>
<keyword evidence="4" id="KW-0347">Helicase</keyword>
<dbReference type="InterPro" id="IPR000999">
    <property type="entry name" value="RNase_III_dom"/>
</dbReference>
<evidence type="ECO:0000256" key="1">
    <source>
        <dbReference type="ARBA" id="ARBA00022737"/>
    </source>
</evidence>
<dbReference type="Gene3D" id="3.30.160.380">
    <property type="entry name" value="Dicer dimerisation domain"/>
    <property type="match status" value="1"/>
</dbReference>
<dbReference type="SUPFAM" id="SSF52540">
    <property type="entry name" value="P-loop containing nucleoside triphosphate hydrolases"/>
    <property type="match status" value="1"/>
</dbReference>